<dbReference type="PANTHER" id="PTHR46546:SF4">
    <property type="entry name" value="SHEWANELLA-LIKE PROTEIN PHOSPHATASE 1"/>
    <property type="match status" value="1"/>
</dbReference>
<dbReference type="SUPFAM" id="SSF56300">
    <property type="entry name" value="Metallo-dependent phosphatases"/>
    <property type="match status" value="1"/>
</dbReference>
<evidence type="ECO:0000259" key="1">
    <source>
        <dbReference type="Pfam" id="PF00149"/>
    </source>
</evidence>
<gene>
    <name evidence="2" type="ORF">THASP1DRAFT_16898</name>
</gene>
<proteinExistence type="predicted"/>
<protein>
    <submittedName>
        <fullName evidence="2">Metallo-dependent phosphatase-like protein</fullName>
    </submittedName>
</protein>
<accession>A0A4P9XNJ0</accession>
<dbReference type="Gene3D" id="3.60.21.10">
    <property type="match status" value="1"/>
</dbReference>
<evidence type="ECO:0000313" key="3">
    <source>
        <dbReference type="Proteomes" id="UP000271241"/>
    </source>
</evidence>
<keyword evidence="3" id="KW-1185">Reference proteome</keyword>
<dbReference type="STRING" id="78915.A0A4P9XNJ0"/>
<name>A0A4P9XNJ0_9FUNG</name>
<evidence type="ECO:0000313" key="2">
    <source>
        <dbReference type="EMBL" id="RKP07543.1"/>
    </source>
</evidence>
<dbReference type="EMBL" id="KZ992704">
    <property type="protein sequence ID" value="RKP07543.1"/>
    <property type="molecule type" value="Genomic_DNA"/>
</dbReference>
<feature type="domain" description="Calcineurin-like phosphoesterase" evidence="1">
    <location>
        <begin position="1"/>
        <end position="216"/>
    </location>
</feature>
<dbReference type="Pfam" id="PF00149">
    <property type="entry name" value="Metallophos"/>
    <property type="match status" value="1"/>
</dbReference>
<dbReference type="InterPro" id="IPR004843">
    <property type="entry name" value="Calcineurin-like_PHP"/>
</dbReference>
<feature type="non-terminal residue" evidence="2">
    <location>
        <position position="1"/>
    </location>
</feature>
<sequence>RIVAVGDLHGDLESALSVLRMAHVIDSDGKWAGGSNTVLVQTGNVIDHGPDTKELLMLFPRLVQEANRAGGRVIQLLGESEVMNMGGDLRYVKERPDAFLSPESRATTFSSTGYLGSRLFNLPFVHRVGGTVFVHGGILPKWANVNVQVINRLAKSELDHYAKQPVSATPKKYPLIGEPTSLIRYDGYTTHEEALACAVLKVTLQLMNAHRIVVGHRLLEDGKIRSRCNGHVIAINTGISRAVRGKQSALEILPGGRVRALYPSGAIELTGNGFA</sequence>
<organism evidence="2 3">
    <name type="scientific">Thamnocephalis sphaerospora</name>
    <dbReference type="NCBI Taxonomy" id="78915"/>
    <lineage>
        <taxon>Eukaryota</taxon>
        <taxon>Fungi</taxon>
        <taxon>Fungi incertae sedis</taxon>
        <taxon>Zoopagomycota</taxon>
        <taxon>Zoopagomycotina</taxon>
        <taxon>Zoopagomycetes</taxon>
        <taxon>Zoopagales</taxon>
        <taxon>Sigmoideomycetaceae</taxon>
        <taxon>Thamnocephalis</taxon>
    </lineage>
</organism>
<dbReference type="InterPro" id="IPR029052">
    <property type="entry name" value="Metallo-depent_PP-like"/>
</dbReference>
<dbReference type="PANTHER" id="PTHR46546">
    <property type="entry name" value="SHEWANELLA-LIKE PROTEIN PHOSPHATASE 1"/>
    <property type="match status" value="1"/>
</dbReference>
<reference evidence="3" key="1">
    <citation type="journal article" date="2018" name="Nat. Microbiol.">
        <title>Leveraging single-cell genomics to expand the fungal tree of life.</title>
        <authorList>
            <person name="Ahrendt S.R."/>
            <person name="Quandt C.A."/>
            <person name="Ciobanu D."/>
            <person name="Clum A."/>
            <person name="Salamov A."/>
            <person name="Andreopoulos B."/>
            <person name="Cheng J.F."/>
            <person name="Woyke T."/>
            <person name="Pelin A."/>
            <person name="Henrissat B."/>
            <person name="Reynolds N.K."/>
            <person name="Benny G.L."/>
            <person name="Smith M.E."/>
            <person name="James T.Y."/>
            <person name="Grigoriev I.V."/>
        </authorList>
    </citation>
    <scope>NUCLEOTIDE SEQUENCE [LARGE SCALE GENOMIC DNA]</scope>
    <source>
        <strain evidence="3">RSA 1356</strain>
    </source>
</reference>
<dbReference type="Proteomes" id="UP000271241">
    <property type="component" value="Unassembled WGS sequence"/>
</dbReference>
<dbReference type="OrthoDB" id="5976022at2759"/>
<dbReference type="GO" id="GO:0016787">
    <property type="term" value="F:hydrolase activity"/>
    <property type="evidence" value="ECO:0007669"/>
    <property type="project" value="InterPro"/>
</dbReference>
<dbReference type="AlphaFoldDB" id="A0A4P9XNJ0"/>